<dbReference type="OMA" id="TENIQYD"/>
<protein>
    <submittedName>
        <fullName evidence="1">Uncharacterized protein</fullName>
    </submittedName>
</protein>
<proteinExistence type="predicted"/>
<reference evidence="1 2" key="1">
    <citation type="journal article" date="2015" name="Sci. Rep.">
        <title>Genome of the facultative scuticociliatosis pathogen Pseudocohnilembus persalinus provides insight into its virulence through horizontal gene transfer.</title>
        <authorList>
            <person name="Xiong J."/>
            <person name="Wang G."/>
            <person name="Cheng J."/>
            <person name="Tian M."/>
            <person name="Pan X."/>
            <person name="Warren A."/>
            <person name="Jiang C."/>
            <person name="Yuan D."/>
            <person name="Miao W."/>
        </authorList>
    </citation>
    <scope>NUCLEOTIDE SEQUENCE [LARGE SCALE GENOMIC DNA]</scope>
    <source>
        <strain evidence="1">36N120E</strain>
    </source>
</reference>
<organism evidence="1 2">
    <name type="scientific">Pseudocohnilembus persalinus</name>
    <name type="common">Ciliate</name>
    <dbReference type="NCBI Taxonomy" id="266149"/>
    <lineage>
        <taxon>Eukaryota</taxon>
        <taxon>Sar</taxon>
        <taxon>Alveolata</taxon>
        <taxon>Ciliophora</taxon>
        <taxon>Intramacronucleata</taxon>
        <taxon>Oligohymenophorea</taxon>
        <taxon>Scuticociliatia</taxon>
        <taxon>Philasterida</taxon>
        <taxon>Pseudocohnilembidae</taxon>
        <taxon>Pseudocohnilembus</taxon>
    </lineage>
</organism>
<evidence type="ECO:0000313" key="2">
    <source>
        <dbReference type="Proteomes" id="UP000054937"/>
    </source>
</evidence>
<dbReference type="OrthoDB" id="295496at2759"/>
<keyword evidence="2" id="KW-1185">Reference proteome</keyword>
<dbReference type="Proteomes" id="UP000054937">
    <property type="component" value="Unassembled WGS sequence"/>
</dbReference>
<name>A0A0V0QVC7_PSEPJ</name>
<gene>
    <name evidence="1" type="ORF">PPERSA_03833</name>
</gene>
<dbReference type="AlphaFoldDB" id="A0A0V0QVC7"/>
<comment type="caution">
    <text evidence="1">The sequence shown here is derived from an EMBL/GenBank/DDBJ whole genome shotgun (WGS) entry which is preliminary data.</text>
</comment>
<sequence length="143" mass="16930">MKSKQKQKKRSDNPFWSAIQDVRKLTKDFNNDKEKKLFNEGSNKVKQKGQKMPVKMLSGIRKKVLSDYKNEKERSLTEQVQYHSLQKFNDKKFLDKKIKKHKKSDFQKNQYKYSGMKSSSFGKFKGGVLQVSKNQIKKMKKSN</sequence>
<dbReference type="EMBL" id="LDAU01000103">
    <property type="protein sequence ID" value="KRX05896.1"/>
    <property type="molecule type" value="Genomic_DNA"/>
</dbReference>
<dbReference type="InParanoid" id="A0A0V0QVC7"/>
<evidence type="ECO:0000313" key="1">
    <source>
        <dbReference type="EMBL" id="KRX05896.1"/>
    </source>
</evidence>
<accession>A0A0V0QVC7</accession>